<evidence type="ECO:0000256" key="3">
    <source>
        <dbReference type="PROSITE-ProRule" id="PRU00221"/>
    </source>
</evidence>
<keyword evidence="5" id="KW-1185">Reference proteome</keyword>
<dbReference type="EMBL" id="JADFTS010000006">
    <property type="protein sequence ID" value="KAF9604013.1"/>
    <property type="molecule type" value="Genomic_DNA"/>
</dbReference>
<dbReference type="OrthoDB" id="538223at2759"/>
<dbReference type="PROSITE" id="PS50082">
    <property type="entry name" value="WD_REPEATS_2"/>
    <property type="match status" value="1"/>
</dbReference>
<dbReference type="InterPro" id="IPR051510">
    <property type="entry name" value="SKI8"/>
</dbReference>
<evidence type="ECO:0000313" key="4">
    <source>
        <dbReference type="EMBL" id="KAF9604013.1"/>
    </source>
</evidence>
<dbReference type="PROSITE" id="PS00678">
    <property type="entry name" value="WD_REPEATS_1"/>
    <property type="match status" value="1"/>
</dbReference>
<dbReference type="Proteomes" id="UP000631114">
    <property type="component" value="Unassembled WGS sequence"/>
</dbReference>
<feature type="repeat" description="WD" evidence="3">
    <location>
        <begin position="61"/>
        <end position="102"/>
    </location>
</feature>
<evidence type="ECO:0000256" key="1">
    <source>
        <dbReference type="ARBA" id="ARBA00022574"/>
    </source>
</evidence>
<accession>A0A835LQ75</accession>
<dbReference type="InterPro" id="IPR001680">
    <property type="entry name" value="WD40_rpt"/>
</dbReference>
<dbReference type="InterPro" id="IPR015943">
    <property type="entry name" value="WD40/YVTN_repeat-like_dom_sf"/>
</dbReference>
<dbReference type="Gene3D" id="2.130.10.10">
    <property type="entry name" value="YVTN repeat-like/Quinoprotein amine dehydrogenase"/>
    <property type="match status" value="1"/>
</dbReference>
<dbReference type="PANTHER" id="PTHR44090:SF1">
    <property type="entry name" value="SUPERKILLER COMPLEX PROTEIN 8"/>
    <property type="match status" value="1"/>
</dbReference>
<keyword evidence="2" id="KW-0677">Repeat</keyword>
<dbReference type="SMART" id="SM00320">
    <property type="entry name" value="WD40"/>
    <property type="match status" value="2"/>
</dbReference>
<gene>
    <name evidence="4" type="ORF">IFM89_039435</name>
</gene>
<dbReference type="Pfam" id="PF00400">
    <property type="entry name" value="WD40"/>
    <property type="match status" value="2"/>
</dbReference>
<comment type="caution">
    <text evidence="4">The sequence shown here is derived from an EMBL/GenBank/DDBJ whole genome shotgun (WGS) entry which is preliminary data.</text>
</comment>
<reference evidence="4 5" key="1">
    <citation type="submission" date="2020-10" db="EMBL/GenBank/DDBJ databases">
        <title>The Coptis chinensis genome and diversification of protoberbering-type alkaloids.</title>
        <authorList>
            <person name="Wang B."/>
            <person name="Shu S."/>
            <person name="Song C."/>
            <person name="Liu Y."/>
        </authorList>
    </citation>
    <scope>NUCLEOTIDE SEQUENCE [LARGE SCALE GENOMIC DNA]</scope>
    <source>
        <strain evidence="4">HL-2020</strain>
        <tissue evidence="4">Leaf</tissue>
    </source>
</reference>
<dbReference type="PANTHER" id="PTHR44090">
    <property type="entry name" value="WD REPEAT-CONTAINING PROTEIN 61"/>
    <property type="match status" value="1"/>
</dbReference>
<organism evidence="4 5">
    <name type="scientific">Coptis chinensis</name>
    <dbReference type="NCBI Taxonomy" id="261450"/>
    <lineage>
        <taxon>Eukaryota</taxon>
        <taxon>Viridiplantae</taxon>
        <taxon>Streptophyta</taxon>
        <taxon>Embryophyta</taxon>
        <taxon>Tracheophyta</taxon>
        <taxon>Spermatophyta</taxon>
        <taxon>Magnoliopsida</taxon>
        <taxon>Ranunculales</taxon>
        <taxon>Ranunculaceae</taxon>
        <taxon>Coptidoideae</taxon>
        <taxon>Coptis</taxon>
    </lineage>
</organism>
<dbReference type="SUPFAM" id="SSF50978">
    <property type="entry name" value="WD40 repeat-like"/>
    <property type="match status" value="1"/>
</dbReference>
<dbReference type="AlphaFoldDB" id="A0A835LQ75"/>
<name>A0A835LQ75_9MAGN</name>
<evidence type="ECO:0000313" key="5">
    <source>
        <dbReference type="Proteomes" id="UP000631114"/>
    </source>
</evidence>
<dbReference type="InterPro" id="IPR036322">
    <property type="entry name" value="WD40_repeat_dom_sf"/>
</dbReference>
<dbReference type="InterPro" id="IPR019775">
    <property type="entry name" value="WD40_repeat_CS"/>
</dbReference>
<keyword evidence="1 3" id="KW-0853">WD repeat</keyword>
<dbReference type="GO" id="GO:0016593">
    <property type="term" value="C:Cdc73/Paf1 complex"/>
    <property type="evidence" value="ECO:0007669"/>
    <property type="project" value="TreeGrafter"/>
</dbReference>
<sequence length="132" mass="15277">MDGTISVFDEAQAKFLHHLEGHFMPVRSLAYSPIHPRVLYSASMMHTYICMMRKGRAWLELCRNSSWVLSMDVSRMVPRLATGSSDRTAQLWDLSMRAAVRIMSSHKDQVWGWHFIHCEDRVRVGPLVSLCR</sequence>
<evidence type="ECO:0000256" key="2">
    <source>
        <dbReference type="ARBA" id="ARBA00022737"/>
    </source>
</evidence>
<protein>
    <submittedName>
        <fullName evidence="4">Uncharacterized protein</fullName>
    </submittedName>
</protein>
<proteinExistence type="predicted"/>